<dbReference type="PhylomeDB" id="A7T209"/>
<dbReference type="GO" id="GO:0016020">
    <property type="term" value="C:membrane"/>
    <property type="evidence" value="ECO:0000318"/>
    <property type="project" value="GO_Central"/>
</dbReference>
<feature type="non-terminal residue" evidence="11">
    <location>
        <position position="174"/>
    </location>
</feature>
<keyword evidence="6" id="KW-0472">Membrane</keyword>
<keyword evidence="5" id="KW-1133">Transmembrane helix</keyword>
<name>A7T209_NEMVE</name>
<keyword evidence="12" id="KW-1185">Reference proteome</keyword>
<dbReference type="Pfam" id="PF05609">
    <property type="entry name" value="LAP1_C"/>
    <property type="match status" value="1"/>
</dbReference>
<feature type="non-terminal residue" evidence="11">
    <location>
        <position position="1"/>
    </location>
</feature>
<evidence type="ECO:0000256" key="2">
    <source>
        <dbReference type="ARBA" id="ARBA00007860"/>
    </source>
</evidence>
<dbReference type="Proteomes" id="UP000001593">
    <property type="component" value="Unassembled WGS sequence"/>
</dbReference>
<evidence type="ECO:0000313" key="11">
    <source>
        <dbReference type="EMBL" id="EDO30005.1"/>
    </source>
</evidence>
<evidence type="ECO:0000256" key="5">
    <source>
        <dbReference type="ARBA" id="ARBA00022989"/>
    </source>
</evidence>
<dbReference type="GO" id="GO:0061024">
    <property type="term" value="P:membrane organization"/>
    <property type="evidence" value="ECO:0000318"/>
    <property type="project" value="GO_Central"/>
</dbReference>
<dbReference type="InterPro" id="IPR008662">
    <property type="entry name" value="TOIP1/2"/>
</dbReference>
<evidence type="ECO:0000256" key="3">
    <source>
        <dbReference type="ARBA" id="ARBA00022553"/>
    </source>
</evidence>
<reference evidence="11 12" key="1">
    <citation type="journal article" date="2007" name="Science">
        <title>Sea anemone genome reveals ancestral eumetazoan gene repertoire and genomic organization.</title>
        <authorList>
            <person name="Putnam N.H."/>
            <person name="Srivastava M."/>
            <person name="Hellsten U."/>
            <person name="Dirks B."/>
            <person name="Chapman J."/>
            <person name="Salamov A."/>
            <person name="Terry A."/>
            <person name="Shapiro H."/>
            <person name="Lindquist E."/>
            <person name="Kapitonov V.V."/>
            <person name="Jurka J."/>
            <person name="Genikhovich G."/>
            <person name="Grigoriev I.V."/>
            <person name="Lucas S.M."/>
            <person name="Steele R.E."/>
            <person name="Finnerty J.R."/>
            <person name="Technau U."/>
            <person name="Martindale M.Q."/>
            <person name="Rokhsar D.S."/>
        </authorList>
    </citation>
    <scope>NUCLEOTIDE SEQUENCE [LARGE SCALE GENOMIC DNA]</scope>
    <source>
        <strain evidence="12">CH2 X CH6</strain>
    </source>
</reference>
<dbReference type="InterPro" id="IPR038599">
    <property type="entry name" value="LAP1C-like_C_sf"/>
</dbReference>
<keyword evidence="8" id="KW-0539">Nucleus</keyword>
<evidence type="ECO:0000256" key="8">
    <source>
        <dbReference type="ARBA" id="ARBA00023242"/>
    </source>
</evidence>
<dbReference type="Gene3D" id="3.40.50.12190">
    <property type="match status" value="1"/>
</dbReference>
<comment type="subcellular location">
    <subcellularLocation>
        <location evidence="9">Endomembrane system</location>
        <topology evidence="9">Single-pass membrane protein</topology>
    </subcellularLocation>
    <subcellularLocation>
        <location evidence="1">Nucleus envelope</location>
    </subcellularLocation>
</comment>
<comment type="similarity">
    <text evidence="2">Belongs to the TOR1AIP family.</text>
</comment>
<dbReference type="GO" id="GO:0005635">
    <property type="term" value="C:nuclear envelope"/>
    <property type="evidence" value="ECO:0007669"/>
    <property type="project" value="UniProtKB-SubCell"/>
</dbReference>
<proteinExistence type="inferred from homology"/>
<protein>
    <recommendedName>
        <fullName evidence="10">Torsin-1A-interacting protein 1/2 AAA+ activator domain-containing protein</fullName>
    </recommendedName>
</protein>
<keyword evidence="7" id="KW-0325">Glycoprotein</keyword>
<accession>A7T209</accession>
<keyword evidence="4" id="KW-0812">Transmembrane</keyword>
<dbReference type="InterPro" id="IPR046753">
    <property type="entry name" value="TOIP1/2_C"/>
</dbReference>
<gene>
    <name evidence="11" type="ORF">NEMVEDRAFT_v1g142537</name>
</gene>
<dbReference type="STRING" id="45351.A7T209"/>
<dbReference type="InParanoid" id="A7T209"/>
<evidence type="ECO:0000256" key="6">
    <source>
        <dbReference type="ARBA" id="ARBA00023136"/>
    </source>
</evidence>
<evidence type="ECO:0000256" key="7">
    <source>
        <dbReference type="ARBA" id="ARBA00023180"/>
    </source>
</evidence>
<evidence type="ECO:0000256" key="4">
    <source>
        <dbReference type="ARBA" id="ARBA00022692"/>
    </source>
</evidence>
<feature type="domain" description="Torsin-1A-interacting protein 1/2 AAA+ activator" evidence="10">
    <location>
        <begin position="2"/>
        <end position="172"/>
    </location>
</feature>
<dbReference type="GO" id="GO:0001671">
    <property type="term" value="F:ATPase activator activity"/>
    <property type="evidence" value="ECO:0007669"/>
    <property type="project" value="InterPro"/>
</dbReference>
<dbReference type="PANTHER" id="PTHR18843">
    <property type="entry name" value="TORSIN-1A-INTERACTING PROTEIN"/>
    <property type="match status" value="1"/>
</dbReference>
<dbReference type="AlphaFoldDB" id="A7T209"/>
<keyword evidence="3" id="KW-0597">Phosphoprotein</keyword>
<evidence type="ECO:0000259" key="10">
    <source>
        <dbReference type="Pfam" id="PF05609"/>
    </source>
</evidence>
<dbReference type="PANTHER" id="PTHR18843:SF7">
    <property type="entry name" value="LAMINA-ASSOCIATED POLYPEPTIDE 1B ISOFORM 1-RELATED"/>
    <property type="match status" value="1"/>
</dbReference>
<dbReference type="HOGENOM" id="CLU_1543905_0_0_1"/>
<organism evidence="11 12">
    <name type="scientific">Nematostella vectensis</name>
    <name type="common">Starlet sea anemone</name>
    <dbReference type="NCBI Taxonomy" id="45351"/>
    <lineage>
        <taxon>Eukaryota</taxon>
        <taxon>Metazoa</taxon>
        <taxon>Cnidaria</taxon>
        <taxon>Anthozoa</taxon>
        <taxon>Hexacorallia</taxon>
        <taxon>Actiniaria</taxon>
        <taxon>Edwardsiidae</taxon>
        <taxon>Nematostella</taxon>
    </lineage>
</organism>
<evidence type="ECO:0000256" key="9">
    <source>
        <dbReference type="ARBA" id="ARBA00037847"/>
    </source>
</evidence>
<evidence type="ECO:0000313" key="12">
    <source>
        <dbReference type="Proteomes" id="UP000001593"/>
    </source>
</evidence>
<evidence type="ECO:0000256" key="1">
    <source>
        <dbReference type="ARBA" id="ARBA00004259"/>
    </source>
</evidence>
<dbReference type="EMBL" id="DS470185">
    <property type="protein sequence ID" value="EDO30005.1"/>
    <property type="molecule type" value="Genomic_DNA"/>
</dbReference>
<dbReference type="OMA" id="WRMSKIH"/>
<dbReference type="eggNOG" id="ENOG502QUV7">
    <property type="taxonomic scope" value="Eukaryota"/>
</dbReference>
<sequence length="174" mass="19827">IQVFKDGLETLKRQFPNQTKRFWRILRTRCLAHLKEKHPRQPLVILLGAPPSAHPVANCLALRLANILDPETEHIENVETVNGKDLQNIEGDIAKKKLDESLHGTFDKGRRAAVVKHLELLPPPSENLFYAYCDNDNARFKHAAILFTVHLQMEPHSSLRPVEAEGMVEKFLSD</sequence>